<dbReference type="EMBL" id="CP029187">
    <property type="protein sequence ID" value="AWI24970.1"/>
    <property type="molecule type" value="Genomic_DNA"/>
</dbReference>
<keyword evidence="1" id="KW-1133">Transmembrane helix</keyword>
<keyword evidence="1" id="KW-0812">Transmembrane</keyword>
<proteinExistence type="predicted"/>
<protein>
    <recommendedName>
        <fullName evidence="4">Cytochrome B</fullName>
    </recommendedName>
</protein>
<feature type="transmembrane region" description="Helical" evidence="1">
    <location>
        <begin position="47"/>
        <end position="68"/>
    </location>
</feature>
<feature type="transmembrane region" description="Helical" evidence="1">
    <location>
        <begin position="88"/>
        <end position="107"/>
    </location>
</feature>
<name>A0A2S1SEZ1_9FLAO</name>
<dbReference type="AlphaFoldDB" id="A0A2S1SEZ1"/>
<dbReference type="RefSeq" id="WP_108902766.1">
    <property type="nucleotide sequence ID" value="NZ_CP029187.1"/>
</dbReference>
<feature type="transmembrane region" description="Helical" evidence="1">
    <location>
        <begin position="119"/>
        <end position="139"/>
    </location>
</feature>
<feature type="transmembrane region" description="Helical" evidence="1">
    <location>
        <begin position="14"/>
        <end position="35"/>
    </location>
</feature>
<accession>A0A2S1SEZ1</accession>
<dbReference type="OrthoDB" id="329514at2"/>
<gene>
    <name evidence="2" type="ORF">HYN49_03145</name>
</gene>
<sequence length="144" mass="16279">MNDTYVYIQKFHAWWAYAAITLLLIAIISSVIGLTSKKDFTPASRKVALFGLIGLHIQFLIGIILYFVSPLGKEALSQIKNAELRLTALEHPLINLIAIVLITVGWSMHKKKATSHEKFKVISIFYAIGAVLILSRIPWNLWFK</sequence>
<keyword evidence="1" id="KW-0472">Membrane</keyword>
<dbReference type="Proteomes" id="UP000244937">
    <property type="component" value="Chromosome"/>
</dbReference>
<reference evidence="2 3" key="1">
    <citation type="submission" date="2018-05" db="EMBL/GenBank/DDBJ databases">
        <title>Genome sequencing of Flavobacterium sp. HYN0049.</title>
        <authorList>
            <person name="Yi H."/>
            <person name="Baek C."/>
        </authorList>
    </citation>
    <scope>NUCLEOTIDE SEQUENCE [LARGE SCALE GENOMIC DNA]</scope>
    <source>
        <strain evidence="2 3">HYN0049</strain>
    </source>
</reference>
<evidence type="ECO:0000313" key="2">
    <source>
        <dbReference type="EMBL" id="AWI24970.1"/>
    </source>
</evidence>
<dbReference type="KEGG" id="fpal:HYN49_03145"/>
<evidence type="ECO:0000256" key="1">
    <source>
        <dbReference type="SAM" id="Phobius"/>
    </source>
</evidence>
<evidence type="ECO:0008006" key="4">
    <source>
        <dbReference type="Google" id="ProtNLM"/>
    </source>
</evidence>
<organism evidence="2 3">
    <name type="scientific">Flavobacterium pallidum</name>
    <dbReference type="NCBI Taxonomy" id="2172098"/>
    <lineage>
        <taxon>Bacteria</taxon>
        <taxon>Pseudomonadati</taxon>
        <taxon>Bacteroidota</taxon>
        <taxon>Flavobacteriia</taxon>
        <taxon>Flavobacteriales</taxon>
        <taxon>Flavobacteriaceae</taxon>
        <taxon>Flavobacterium</taxon>
    </lineage>
</organism>
<evidence type="ECO:0000313" key="3">
    <source>
        <dbReference type="Proteomes" id="UP000244937"/>
    </source>
</evidence>
<keyword evidence="3" id="KW-1185">Reference proteome</keyword>